<evidence type="ECO:0000256" key="5">
    <source>
        <dbReference type="ARBA" id="ARBA00067668"/>
    </source>
</evidence>
<gene>
    <name evidence="8" type="ORF">NSE01_12410</name>
</gene>
<comment type="similarity">
    <text evidence="1">Belongs to the ATP-dependent AMP-binding enzyme family.</text>
</comment>
<protein>
    <recommendedName>
        <fullName evidence="5">3-methylmercaptopropionyl-CoA ligase</fullName>
        <ecNumber evidence="4">6.2.1.44</ecNumber>
    </recommendedName>
</protein>
<dbReference type="InterPro" id="IPR025110">
    <property type="entry name" value="AMP-bd_C"/>
</dbReference>
<keyword evidence="2 8" id="KW-0436">Ligase</keyword>
<dbReference type="Pfam" id="PF13193">
    <property type="entry name" value="AMP-binding_C"/>
    <property type="match status" value="1"/>
</dbReference>
<evidence type="ECO:0000313" key="9">
    <source>
        <dbReference type="Proteomes" id="UP000321464"/>
    </source>
</evidence>
<dbReference type="EMBL" id="BJYR01000008">
    <property type="protein sequence ID" value="GEN99408.1"/>
    <property type="molecule type" value="Genomic_DNA"/>
</dbReference>
<dbReference type="Proteomes" id="UP000321464">
    <property type="component" value="Unassembled WGS sequence"/>
</dbReference>
<dbReference type="AlphaFoldDB" id="A0A512AI72"/>
<dbReference type="PROSITE" id="PS00455">
    <property type="entry name" value="AMP_BINDING"/>
    <property type="match status" value="1"/>
</dbReference>
<evidence type="ECO:0000259" key="6">
    <source>
        <dbReference type="Pfam" id="PF00501"/>
    </source>
</evidence>
<dbReference type="PANTHER" id="PTHR43767:SF1">
    <property type="entry name" value="NONRIBOSOMAL PEPTIDE SYNTHASE PES1 (EUROFUNG)-RELATED"/>
    <property type="match status" value="1"/>
</dbReference>
<dbReference type="Pfam" id="PF00501">
    <property type="entry name" value="AMP-binding"/>
    <property type="match status" value="1"/>
</dbReference>
<feature type="domain" description="AMP-dependent synthetase/ligase" evidence="6">
    <location>
        <begin position="10"/>
        <end position="371"/>
    </location>
</feature>
<proteinExistence type="inferred from homology"/>
<dbReference type="InterPro" id="IPR020845">
    <property type="entry name" value="AMP-binding_CS"/>
</dbReference>
<dbReference type="SUPFAM" id="SSF56801">
    <property type="entry name" value="Acetyl-CoA synthetase-like"/>
    <property type="match status" value="1"/>
</dbReference>
<evidence type="ECO:0000256" key="4">
    <source>
        <dbReference type="ARBA" id="ARBA00066616"/>
    </source>
</evidence>
<evidence type="ECO:0000256" key="2">
    <source>
        <dbReference type="ARBA" id="ARBA00022598"/>
    </source>
</evidence>
<dbReference type="FunFam" id="3.30.300.30:FF:000008">
    <property type="entry name" value="2,3-dihydroxybenzoate-AMP ligase"/>
    <property type="match status" value="1"/>
</dbReference>
<dbReference type="InterPro" id="IPR050237">
    <property type="entry name" value="ATP-dep_AMP-bd_enzyme"/>
</dbReference>
<sequence>MRTIGEILLRNANWWPERDAFVLGDQRRTYRDLYLRGARLASALEKRGVVRQDRIGMVSTNSIEHFEFFAAADIAGFIAVPLSFRAAPPELEYLVVDSGTSILFFEKTLEHLADSVRQSVKTVRHFVCVGGEAPDWAEDFETFLASGDEEGPVSRSEAGDVAYLYYTSGTTGKPKGVPWSHRAMTICASTSSNHWHTSMLQISPAFHSAGRTPSLGCYWRGGKTVLNSSFDPTALLDAVQSERIVSIFLVPTMLIQLLDHPRIDEYDLSSLRMIMLGGARISTSLLKRAIARVGEIFYLGYGSTEAGAISILPLNEVSLDGDEAALHRLSSVGHFEAETDGIILDEAGNPCAVGVVGEVCIYNCYLFDRYWNNDIATIEAFHGNAFRTGDLGYMDEQGYIFLVDRKKDMVITGGENVYSREVEEAIDLHSDVRESAVIGKPDPYWGEIVLAAVVRNPGTNLTEEELVAFVRTRIAAYKCPRQVVFVDELPRQVTGKTDKLALRSLYAGSSGMAA</sequence>
<dbReference type="Gene3D" id="3.30.300.30">
    <property type="match status" value="1"/>
</dbReference>
<keyword evidence="9" id="KW-1185">Reference proteome</keyword>
<comment type="catalytic activity">
    <reaction evidence="3">
        <text>3-(methylsulfanyl)propanoate + ATP + CoA = 3-(methylsulfanyl)propanoyl-CoA + AMP + diphosphate</text>
        <dbReference type="Rhea" id="RHEA:43052"/>
        <dbReference type="ChEBI" id="CHEBI:30616"/>
        <dbReference type="ChEBI" id="CHEBI:33019"/>
        <dbReference type="ChEBI" id="CHEBI:49016"/>
        <dbReference type="ChEBI" id="CHEBI:57287"/>
        <dbReference type="ChEBI" id="CHEBI:82815"/>
        <dbReference type="ChEBI" id="CHEBI:456215"/>
        <dbReference type="EC" id="6.2.1.44"/>
    </reaction>
    <physiologicalReaction direction="left-to-right" evidence="3">
        <dbReference type="Rhea" id="RHEA:43053"/>
    </physiologicalReaction>
</comment>
<evidence type="ECO:0000256" key="3">
    <source>
        <dbReference type="ARBA" id="ARBA00051915"/>
    </source>
</evidence>
<dbReference type="GO" id="GO:0016878">
    <property type="term" value="F:acid-thiol ligase activity"/>
    <property type="evidence" value="ECO:0007669"/>
    <property type="project" value="UniProtKB-ARBA"/>
</dbReference>
<dbReference type="InterPro" id="IPR045851">
    <property type="entry name" value="AMP-bd_C_sf"/>
</dbReference>
<comment type="caution">
    <text evidence="8">The sequence shown here is derived from an EMBL/GenBank/DDBJ whole genome shotgun (WGS) entry which is preliminary data.</text>
</comment>
<dbReference type="InterPro" id="IPR000873">
    <property type="entry name" value="AMP-dep_synth/lig_dom"/>
</dbReference>
<accession>A0A512AI72</accession>
<evidence type="ECO:0000259" key="7">
    <source>
        <dbReference type="Pfam" id="PF13193"/>
    </source>
</evidence>
<evidence type="ECO:0000256" key="1">
    <source>
        <dbReference type="ARBA" id="ARBA00006432"/>
    </source>
</evidence>
<name>A0A512AI72_9SPHN</name>
<reference evidence="8 9" key="1">
    <citation type="submission" date="2019-07" db="EMBL/GenBank/DDBJ databases">
        <title>Whole genome shotgun sequence of Novosphingobium sediminis NBRC 106119.</title>
        <authorList>
            <person name="Hosoyama A."/>
            <person name="Uohara A."/>
            <person name="Ohji S."/>
            <person name="Ichikawa N."/>
        </authorList>
    </citation>
    <scope>NUCLEOTIDE SEQUENCE [LARGE SCALE GENOMIC DNA]</scope>
    <source>
        <strain evidence="8 9">NBRC 106119</strain>
    </source>
</reference>
<dbReference type="Gene3D" id="3.40.50.12780">
    <property type="entry name" value="N-terminal domain of ligase-like"/>
    <property type="match status" value="1"/>
</dbReference>
<dbReference type="InterPro" id="IPR042099">
    <property type="entry name" value="ANL_N_sf"/>
</dbReference>
<evidence type="ECO:0000313" key="8">
    <source>
        <dbReference type="EMBL" id="GEN99408.1"/>
    </source>
</evidence>
<organism evidence="8 9">
    <name type="scientific">Novosphingobium sediminis</name>
    <dbReference type="NCBI Taxonomy" id="707214"/>
    <lineage>
        <taxon>Bacteria</taxon>
        <taxon>Pseudomonadati</taxon>
        <taxon>Pseudomonadota</taxon>
        <taxon>Alphaproteobacteria</taxon>
        <taxon>Sphingomonadales</taxon>
        <taxon>Sphingomonadaceae</taxon>
        <taxon>Novosphingobium</taxon>
    </lineage>
</organism>
<dbReference type="PANTHER" id="PTHR43767">
    <property type="entry name" value="LONG-CHAIN-FATTY-ACID--COA LIGASE"/>
    <property type="match status" value="1"/>
</dbReference>
<feature type="domain" description="AMP-binding enzyme C-terminal" evidence="7">
    <location>
        <begin position="421"/>
        <end position="496"/>
    </location>
</feature>
<dbReference type="EC" id="6.2.1.44" evidence="4"/>